<gene>
    <name evidence="1" type="ORF">CTRU02_215114</name>
</gene>
<sequence length="551" mass="60516">MSISSSVNVEKETDSQDGTQHRPSVSGQQPETRMVNGKQVQIHTWGGPDDKDNPFNWSPTYKWVVTVTVCFVSILTGLPAGSYGSGNEWMAPLWNVQNEPFPNLYWATTSWNMGAALFPLLFVPLTENTGRMPGYFIGYIVFELLLFGSAFANNFATIVVTRFFGGGASSVAINIVGGSISDIWKGDKARSLPMSLFGFTSVAGIALGPFIGSAIVQIQKPSGGLESPWRWIYYIQIIYNAALIPVFWLILRETRGDVILKKRAQKLRKETGRDIYAESELDKPSVVSLLKVSFMRPTKMLFTEPVVTFFTLWISFAWGILFLFFSSVVQTFGDSYGFGIFQTGLIQLAITVGAVIGTLINPLQDWLYLRTAPKNKERPGKPIPEARLYTSIPGSLLFTAGLFLYGWTCRPSVHWIVPAIGITIVGVGIYSIYMGVVNYLTDAYEKYAASALSAASLGRNTFGALLPLASGQLFSTLGFGWAGSLLGFVGLALSVVPVVLLYKGREIRKRSPFMLDSTFDGDESEERKTTYSRWGGKGRTDEGSTGGNNEV</sequence>
<evidence type="ECO:0000313" key="2">
    <source>
        <dbReference type="Proteomes" id="UP000805649"/>
    </source>
</evidence>
<dbReference type="Proteomes" id="UP000805649">
    <property type="component" value="Unassembled WGS sequence"/>
</dbReference>
<keyword evidence="2" id="KW-1185">Reference proteome</keyword>
<name>A0ACC3YDL0_COLTU</name>
<accession>A0ACC3YDL0</accession>
<comment type="caution">
    <text evidence="1">The sequence shown here is derived from an EMBL/GenBank/DDBJ whole genome shotgun (WGS) entry which is preliminary data.</text>
</comment>
<evidence type="ECO:0000313" key="1">
    <source>
        <dbReference type="EMBL" id="KAL0929905.1"/>
    </source>
</evidence>
<reference evidence="1 2" key="1">
    <citation type="journal article" date="2020" name="Phytopathology">
        <title>Genome Sequence Resources of Colletotrichum truncatum, C. plurivorum, C. musicola, and C. sojae: Four Species Pathogenic to Soybean (Glycine max).</title>
        <authorList>
            <person name="Rogerio F."/>
            <person name="Boufleur T.R."/>
            <person name="Ciampi-Guillardi M."/>
            <person name="Sukno S.A."/>
            <person name="Thon M.R."/>
            <person name="Massola Junior N.S."/>
            <person name="Baroncelli R."/>
        </authorList>
    </citation>
    <scope>NUCLEOTIDE SEQUENCE [LARGE SCALE GENOMIC DNA]</scope>
    <source>
        <strain evidence="1 2">CMES1059</strain>
    </source>
</reference>
<proteinExistence type="predicted"/>
<dbReference type="EMBL" id="VUJX02000013">
    <property type="protein sequence ID" value="KAL0929905.1"/>
    <property type="molecule type" value="Genomic_DNA"/>
</dbReference>
<protein>
    <submittedName>
        <fullName evidence="1">Major facilitator superfamily protein</fullName>
    </submittedName>
</protein>
<organism evidence="1 2">
    <name type="scientific">Colletotrichum truncatum</name>
    <name type="common">Anthracnose fungus</name>
    <name type="synonym">Colletotrichum capsici</name>
    <dbReference type="NCBI Taxonomy" id="5467"/>
    <lineage>
        <taxon>Eukaryota</taxon>
        <taxon>Fungi</taxon>
        <taxon>Dikarya</taxon>
        <taxon>Ascomycota</taxon>
        <taxon>Pezizomycotina</taxon>
        <taxon>Sordariomycetes</taxon>
        <taxon>Hypocreomycetidae</taxon>
        <taxon>Glomerellales</taxon>
        <taxon>Glomerellaceae</taxon>
        <taxon>Colletotrichum</taxon>
        <taxon>Colletotrichum truncatum species complex</taxon>
    </lineage>
</organism>